<dbReference type="AlphaFoldDB" id="A0A139ASJ2"/>
<dbReference type="OrthoDB" id="75724at2759"/>
<dbReference type="EMBL" id="KQ965737">
    <property type="protein sequence ID" value="KXS19710.1"/>
    <property type="molecule type" value="Genomic_DNA"/>
</dbReference>
<evidence type="ECO:0000313" key="4">
    <source>
        <dbReference type="Proteomes" id="UP000070544"/>
    </source>
</evidence>
<feature type="domain" description="CRAL-TRIO" evidence="2">
    <location>
        <begin position="195"/>
        <end position="339"/>
    </location>
</feature>
<dbReference type="CDD" id="cd00170">
    <property type="entry name" value="SEC14"/>
    <property type="match status" value="1"/>
</dbReference>
<feature type="compositionally biased region" description="Acidic residues" evidence="1">
    <location>
        <begin position="80"/>
        <end position="90"/>
    </location>
</feature>
<dbReference type="SMART" id="SM00516">
    <property type="entry name" value="SEC14"/>
    <property type="match status" value="1"/>
</dbReference>
<evidence type="ECO:0000313" key="3">
    <source>
        <dbReference type="EMBL" id="KXS19710.1"/>
    </source>
</evidence>
<gene>
    <name evidence="3" type="ORF">M427DRAFT_52598</name>
</gene>
<name>A0A139ASJ2_GONPJ</name>
<dbReference type="Pfam" id="PF03765">
    <property type="entry name" value="CRAL_TRIO_N"/>
    <property type="match status" value="1"/>
</dbReference>
<dbReference type="SMART" id="SM01100">
    <property type="entry name" value="CRAL_TRIO_N"/>
    <property type="match status" value="1"/>
</dbReference>
<feature type="compositionally biased region" description="Low complexity" evidence="1">
    <location>
        <begin position="59"/>
        <end position="79"/>
    </location>
</feature>
<dbReference type="OMA" id="TIWEMET"/>
<dbReference type="InterPro" id="IPR052432">
    <property type="entry name" value="PITP/CRAL-TRIO"/>
</dbReference>
<dbReference type="InterPro" id="IPR011074">
    <property type="entry name" value="CRAL/TRIO_N_dom"/>
</dbReference>
<reference evidence="3 4" key="1">
    <citation type="journal article" date="2015" name="Genome Biol. Evol.">
        <title>Phylogenomic analyses indicate that early fungi evolved digesting cell walls of algal ancestors of land plants.</title>
        <authorList>
            <person name="Chang Y."/>
            <person name="Wang S."/>
            <person name="Sekimoto S."/>
            <person name="Aerts A.L."/>
            <person name="Choi C."/>
            <person name="Clum A."/>
            <person name="LaButti K.M."/>
            <person name="Lindquist E.A."/>
            <person name="Yee Ngan C."/>
            <person name="Ohm R.A."/>
            <person name="Salamov A.A."/>
            <person name="Grigoriev I.V."/>
            <person name="Spatafora J.W."/>
            <person name="Berbee M.L."/>
        </authorList>
    </citation>
    <scope>NUCLEOTIDE SEQUENCE [LARGE SCALE GENOMIC DNA]</scope>
    <source>
        <strain evidence="3 4">JEL478</strain>
    </source>
</reference>
<dbReference type="PANTHER" id="PTHR46590:SF1">
    <property type="entry name" value="PHOSPHATIDYLINOSITOL TRANSFER PROTEIN CSR1"/>
    <property type="match status" value="1"/>
</dbReference>
<dbReference type="PROSITE" id="PS50191">
    <property type="entry name" value="CRAL_TRIO"/>
    <property type="match status" value="1"/>
</dbReference>
<sequence length="444" mass="49621">MTANDPGHVNNLSKDQERSLRRFWARILSELSDKDGDLAGYSLADDDDGAPSAKAMRTSSSISATSNVSSGSRNGVGTTDPDEDESDDEFHDALEGPVFTEEDKAGIEKTKEFIDPGADATRDQMLQELYYSCGFDDADVMVLRFLRARKWDISKAYIMITNAIKWRLKSDVKGLLEKGESFIGFSSLEKGKGYYLPVTDKLGRPVVCVHVARHHKNDPLIETERFTIWEMETGRQILKYPAEAATIVFDMTDFGLKNMDYPFVKILISVLEAYYPECLGLLLIVNAPWVFNGVWKIIKPLIDPVVASKIRFAKISEVPTWIEKDALPTSLGGKFVYKFNKADTAELAKNAQRAADKAGRVAAEKAWKSAWEKLRLATREWIITGHALDTATASEKASRSQAYEAASKKRKDIADTVAKNFRGYLKYVYLPGLYNRNGMIPPPS</sequence>
<dbReference type="Proteomes" id="UP000070544">
    <property type="component" value="Unassembled WGS sequence"/>
</dbReference>
<dbReference type="InterPro" id="IPR001251">
    <property type="entry name" value="CRAL-TRIO_dom"/>
</dbReference>
<keyword evidence="4" id="KW-1185">Reference proteome</keyword>
<dbReference type="STRING" id="1344416.A0A139ASJ2"/>
<protein>
    <submittedName>
        <fullName evidence="3">CRAL/TRIO domain-containing protein</fullName>
    </submittedName>
</protein>
<feature type="region of interest" description="Disordered" evidence="1">
    <location>
        <begin position="36"/>
        <end position="90"/>
    </location>
</feature>
<proteinExistence type="predicted"/>
<dbReference type="Pfam" id="PF00650">
    <property type="entry name" value="CRAL_TRIO"/>
    <property type="match status" value="1"/>
</dbReference>
<accession>A0A139ASJ2</accession>
<evidence type="ECO:0000256" key="1">
    <source>
        <dbReference type="SAM" id="MobiDB-lite"/>
    </source>
</evidence>
<organism evidence="3 4">
    <name type="scientific">Gonapodya prolifera (strain JEL478)</name>
    <name type="common">Monoblepharis prolifera</name>
    <dbReference type="NCBI Taxonomy" id="1344416"/>
    <lineage>
        <taxon>Eukaryota</taxon>
        <taxon>Fungi</taxon>
        <taxon>Fungi incertae sedis</taxon>
        <taxon>Chytridiomycota</taxon>
        <taxon>Chytridiomycota incertae sedis</taxon>
        <taxon>Monoblepharidomycetes</taxon>
        <taxon>Monoblepharidales</taxon>
        <taxon>Gonapodyaceae</taxon>
        <taxon>Gonapodya</taxon>
    </lineage>
</organism>
<dbReference type="SUPFAM" id="SSF46938">
    <property type="entry name" value="CRAL/TRIO N-terminal domain"/>
    <property type="match status" value="1"/>
</dbReference>
<dbReference type="Gene3D" id="3.40.525.10">
    <property type="entry name" value="CRAL-TRIO lipid binding domain"/>
    <property type="match status" value="1"/>
</dbReference>
<evidence type="ECO:0000259" key="2">
    <source>
        <dbReference type="PROSITE" id="PS50191"/>
    </source>
</evidence>
<dbReference type="SUPFAM" id="SSF52087">
    <property type="entry name" value="CRAL/TRIO domain"/>
    <property type="match status" value="1"/>
</dbReference>
<dbReference type="InterPro" id="IPR036273">
    <property type="entry name" value="CRAL/TRIO_N_dom_sf"/>
</dbReference>
<dbReference type="PANTHER" id="PTHR46590">
    <property type="entry name" value="PHOSPHATIDYLINOSITOL TRANSFER PROTEIN CSR1-RELATED"/>
    <property type="match status" value="1"/>
</dbReference>
<dbReference type="InterPro" id="IPR036865">
    <property type="entry name" value="CRAL-TRIO_dom_sf"/>
</dbReference>